<dbReference type="Proteomes" id="UP001165190">
    <property type="component" value="Unassembled WGS sequence"/>
</dbReference>
<organism evidence="2 3">
    <name type="scientific">Hibiscus trionum</name>
    <name type="common">Flower of an hour</name>
    <dbReference type="NCBI Taxonomy" id="183268"/>
    <lineage>
        <taxon>Eukaryota</taxon>
        <taxon>Viridiplantae</taxon>
        <taxon>Streptophyta</taxon>
        <taxon>Embryophyta</taxon>
        <taxon>Tracheophyta</taxon>
        <taxon>Spermatophyta</taxon>
        <taxon>Magnoliopsida</taxon>
        <taxon>eudicotyledons</taxon>
        <taxon>Gunneridae</taxon>
        <taxon>Pentapetalae</taxon>
        <taxon>rosids</taxon>
        <taxon>malvids</taxon>
        <taxon>Malvales</taxon>
        <taxon>Malvaceae</taxon>
        <taxon>Malvoideae</taxon>
        <taxon>Hibiscus</taxon>
    </lineage>
</organism>
<dbReference type="PANTHER" id="PTHR33974:SF25">
    <property type="entry name" value="SMALL PHOSPHATASE-LIKE PROTEIN 2, PUTATIVE-RELATED"/>
    <property type="match status" value="1"/>
</dbReference>
<feature type="compositionally biased region" description="Polar residues" evidence="1">
    <location>
        <begin position="1"/>
        <end position="10"/>
    </location>
</feature>
<feature type="region of interest" description="Disordered" evidence="1">
    <location>
        <begin position="1"/>
        <end position="21"/>
    </location>
</feature>
<keyword evidence="3" id="KW-1185">Reference proteome</keyword>
<protein>
    <submittedName>
        <fullName evidence="2">Uncharacterized protein</fullName>
    </submittedName>
</protein>
<dbReference type="InterPro" id="IPR039280">
    <property type="entry name" value="VUP"/>
</dbReference>
<evidence type="ECO:0000256" key="1">
    <source>
        <dbReference type="SAM" id="MobiDB-lite"/>
    </source>
</evidence>
<comment type="caution">
    <text evidence="2">The sequence shown here is derived from an EMBL/GenBank/DDBJ whole genome shotgun (WGS) entry which is preliminary data.</text>
</comment>
<evidence type="ECO:0000313" key="2">
    <source>
        <dbReference type="EMBL" id="GMJ10296.1"/>
    </source>
</evidence>
<accession>A0A9W7J7V5</accession>
<sequence length="182" mass="20288">MDSMSRSSSVPPCYDDETPEESSWTMYFKDFSNDNDGVVEMNGNGSRCYSISDINYQTSSLVSGRHVFGASSDHNKGIRKNRLCFKKRKTNRSSAGFVDDDLEDTASSPVDSPKMCNMENQSLKMKDAMDTSKKDKGSGSSREIDERNDELGFIKGGENEETQLKKRGLCLVPLSMVLQYLG</sequence>
<proteinExistence type="predicted"/>
<dbReference type="GO" id="GO:0010089">
    <property type="term" value="P:xylem development"/>
    <property type="evidence" value="ECO:0007669"/>
    <property type="project" value="InterPro"/>
</dbReference>
<name>A0A9W7J7V5_HIBTR</name>
<reference evidence="2" key="1">
    <citation type="submission" date="2023-05" db="EMBL/GenBank/DDBJ databases">
        <title>Genome and transcriptome analyses reveal genes involved in the formation of fine ridges on petal epidermal cells in Hibiscus trionum.</title>
        <authorList>
            <person name="Koshimizu S."/>
            <person name="Masuda S."/>
            <person name="Ishii T."/>
            <person name="Shirasu K."/>
            <person name="Hoshino A."/>
            <person name="Arita M."/>
        </authorList>
    </citation>
    <scope>NUCLEOTIDE SEQUENCE</scope>
    <source>
        <strain evidence="2">Hamamatsu line</strain>
    </source>
</reference>
<evidence type="ECO:0000313" key="3">
    <source>
        <dbReference type="Proteomes" id="UP001165190"/>
    </source>
</evidence>
<dbReference type="PANTHER" id="PTHR33974">
    <property type="entry name" value="VASCULAR-RELATED UNKNOWN PROTEIN 1-RELATED"/>
    <property type="match status" value="1"/>
</dbReference>
<feature type="compositionally biased region" description="Basic and acidic residues" evidence="1">
    <location>
        <begin position="124"/>
        <end position="151"/>
    </location>
</feature>
<gene>
    <name evidence="2" type="ORF">HRI_004698800</name>
</gene>
<feature type="region of interest" description="Disordered" evidence="1">
    <location>
        <begin position="96"/>
        <end position="151"/>
    </location>
</feature>
<dbReference type="OrthoDB" id="779856at2759"/>
<dbReference type="EMBL" id="BSYR01000056">
    <property type="protein sequence ID" value="GMJ10296.1"/>
    <property type="molecule type" value="Genomic_DNA"/>
</dbReference>
<dbReference type="AlphaFoldDB" id="A0A9W7J7V5"/>